<evidence type="ECO:0000259" key="1">
    <source>
        <dbReference type="Pfam" id="PF13320"/>
    </source>
</evidence>
<keyword evidence="3" id="KW-1185">Reference proteome</keyword>
<protein>
    <submittedName>
        <fullName evidence="2">DUF4091 domain-containing protein</fullName>
    </submittedName>
</protein>
<evidence type="ECO:0000313" key="2">
    <source>
        <dbReference type="EMBL" id="TQF10549.1"/>
    </source>
</evidence>
<organism evidence="2 3">
    <name type="scientific">Myxococcus llanfairpwllgwyngyllgogerychwyrndrobwllllantysiliogogogochensis</name>
    <dbReference type="NCBI Taxonomy" id="2590453"/>
    <lineage>
        <taxon>Bacteria</taxon>
        <taxon>Pseudomonadati</taxon>
        <taxon>Myxococcota</taxon>
        <taxon>Myxococcia</taxon>
        <taxon>Myxococcales</taxon>
        <taxon>Cystobacterineae</taxon>
        <taxon>Myxococcaceae</taxon>
        <taxon>Myxococcus</taxon>
    </lineage>
</organism>
<name>A0A540WNE9_9BACT</name>
<dbReference type="EMBL" id="VIFM01000247">
    <property type="protein sequence ID" value="TQF10549.1"/>
    <property type="molecule type" value="Genomic_DNA"/>
</dbReference>
<dbReference type="InterPro" id="IPR025150">
    <property type="entry name" value="GH123_cat"/>
</dbReference>
<gene>
    <name evidence="2" type="ORF">FJV41_38885</name>
</gene>
<dbReference type="OrthoDB" id="177619at2"/>
<dbReference type="Pfam" id="PF13320">
    <property type="entry name" value="GH123_cat"/>
    <property type="match status" value="1"/>
</dbReference>
<dbReference type="AlphaFoldDB" id="A0A540WNE9"/>
<dbReference type="RefSeq" id="WP_141647671.1">
    <property type="nucleotide sequence ID" value="NZ_VIFM01000247.1"/>
</dbReference>
<proteinExistence type="predicted"/>
<feature type="domain" description="Glycoside hydrolase 123 catalytic" evidence="1">
    <location>
        <begin position="277"/>
        <end position="500"/>
    </location>
</feature>
<sequence length="563" mass="61568">MGAGWAWVVMAAVAATPEPMVVSALVKVRPGAALQGRPQARLSVARGECEGVQVVLPGTARRLEVTPLFLGGPGEALPAALWREGYLPVHLASNSQGAQGAWPDPLLPLSAPVPDGDPDLPTVLYVEVCAPEGQSPGTYRGTLRARFNKVERVAVPFTVEVQPFVLPATSSLPTSFGISLYSIARGHGLNPDSPEARALLRAYARVLLEHRVSAHGMSMTPPPVRFEDGKALLDWSAYDAEMGPFLEGTLLDSGARFTTADLRDNKQAVTEEEKVAYYRAFAEHFQTKGWPAQLFFYTKDEPKPEDVPLVLAQSRRVRAAGGSRVLITSPFDATLAPAADILAPTLNCFYPRSGPATCRAVHELAELRAKLPEATQVWWYQSCNSHGCNGGPAPDSARERAYSGWASYMVDHPAPLNRAMGPLAFASGVDGELYFDTVFAYNTKEDPWTDLLEFGGNGDGTLFYPGTPRHLGDSGHHPVQSLRLKHLRDGLEDYEYLRLLSELGDQAFARDAARHLVRSGWDISRDAREWTQVRQLVTARLRQRWSTSEFAKRPGRHTPQSTP</sequence>
<comment type="caution">
    <text evidence="2">The sequence shown here is derived from an EMBL/GenBank/DDBJ whole genome shotgun (WGS) entry which is preliminary data.</text>
</comment>
<evidence type="ECO:0000313" key="3">
    <source>
        <dbReference type="Proteomes" id="UP000315369"/>
    </source>
</evidence>
<accession>A0A540WNE9</accession>
<reference evidence="2 3" key="1">
    <citation type="submission" date="2019-06" db="EMBL/GenBank/DDBJ databases">
        <authorList>
            <person name="Livingstone P."/>
            <person name="Whitworth D."/>
        </authorList>
    </citation>
    <scope>NUCLEOTIDE SEQUENCE [LARGE SCALE GENOMIC DNA]</scope>
    <source>
        <strain evidence="2 3">AM401</strain>
    </source>
</reference>
<dbReference type="Proteomes" id="UP000315369">
    <property type="component" value="Unassembled WGS sequence"/>
</dbReference>